<dbReference type="GO" id="GO:0030313">
    <property type="term" value="C:cell envelope"/>
    <property type="evidence" value="ECO:0007669"/>
    <property type="project" value="UniProtKB-SubCell"/>
</dbReference>
<evidence type="ECO:0000256" key="1">
    <source>
        <dbReference type="ARBA" id="ARBA00004196"/>
    </source>
</evidence>
<proteinExistence type="predicted"/>
<comment type="subcellular location">
    <subcellularLocation>
        <location evidence="1">Cell envelope</location>
    </subcellularLocation>
</comment>
<comment type="caution">
    <text evidence="3">The sequence shown here is derived from an EMBL/GenBank/DDBJ whole genome shotgun (WGS) entry which is preliminary data.</text>
</comment>
<dbReference type="RefSeq" id="WP_005361664.1">
    <property type="nucleotide sequence ID" value="NZ_APVG01000071.1"/>
</dbReference>
<evidence type="ECO:0000313" key="4">
    <source>
        <dbReference type="Proteomes" id="UP000023775"/>
    </source>
</evidence>
<dbReference type="OrthoDB" id="9763546at2"/>
<sequence>MTAAQDQRDQGFLLFLHLEQQARKAASGEALAYVMVNDSHPLLGYRHAALIIGGRVRAVTGVTTADPHSPFVAMIERTCRQLDEPARPQVVDAARLDSQTRDDWRELAAPEALWIPLLERSGRPFGGLWYGRDTQWQPTDTLLAQQLAEVYAHAWLALEPIRPWRGMKTGWRPCLLCALLGLAMLIPVRQSVLAPAEVVPLDGHTVAAPLDAVVSEFLVQPNQRVKQGDPLVRFDATTLKAQADVAQRALGVAEAEYRANAQRAFQDADSNARLDWLAAQVAQKRAERDYAQALLARSEVKAERDGIAVFADTERWIGKPVRTGERLMELADPTQAELRIELDVGDAIQLAAGAEVALFLDSDPLRRRQARLERIAYEALPTTAGVLAYRLDARFSEPPPRIGLRGTAKLFGEEVPLAVYLFRRPLAALRKTLGL</sequence>
<keyword evidence="2" id="KW-0175">Coiled coil</keyword>
<dbReference type="SUPFAM" id="SSF111369">
    <property type="entry name" value="HlyD-like secretion proteins"/>
    <property type="match status" value="1"/>
</dbReference>
<dbReference type="AlphaFoldDB" id="N9VGG2"/>
<name>N9VGG2_9GAMM</name>
<dbReference type="Gene3D" id="2.40.50.100">
    <property type="match status" value="1"/>
</dbReference>
<dbReference type="eggNOG" id="COG0845">
    <property type="taxonomic scope" value="Bacteria"/>
</dbReference>
<dbReference type="PANTHER" id="PTHR32347">
    <property type="entry name" value="EFFLUX SYSTEM COMPONENT YKNX-RELATED"/>
    <property type="match status" value="1"/>
</dbReference>
<evidence type="ECO:0000313" key="3">
    <source>
        <dbReference type="EMBL" id="ENY70501.1"/>
    </source>
</evidence>
<gene>
    <name evidence="3" type="ORF">G114_17996</name>
</gene>
<dbReference type="PATRIC" id="fig|1268237.3.peg.3530"/>
<dbReference type="EMBL" id="APVG01000071">
    <property type="protein sequence ID" value="ENY70501.1"/>
    <property type="molecule type" value="Genomic_DNA"/>
</dbReference>
<evidence type="ECO:0000256" key="2">
    <source>
        <dbReference type="ARBA" id="ARBA00023054"/>
    </source>
</evidence>
<dbReference type="InterPro" id="IPR050465">
    <property type="entry name" value="UPF0194_transport"/>
</dbReference>
<reference evidence="3 4" key="1">
    <citation type="journal article" date="2013" name="Genome Announc.">
        <title>Draft Genome Sequence of the Aeromonas diversa Type Strain.</title>
        <authorList>
            <person name="Farfan M."/>
            <person name="Spataro N."/>
            <person name="Sanglas A."/>
            <person name="Albarral V."/>
            <person name="Loren J.G."/>
            <person name="Bosch E."/>
            <person name="Fuste M.C."/>
        </authorList>
    </citation>
    <scope>NUCLEOTIDE SEQUENCE [LARGE SCALE GENOMIC DNA]</scope>
    <source>
        <strain evidence="3 4">2478-85</strain>
    </source>
</reference>
<organism evidence="3 4">
    <name type="scientific">Aeromonas diversa CDC 2478-85</name>
    <dbReference type="NCBI Taxonomy" id="1268237"/>
    <lineage>
        <taxon>Bacteria</taxon>
        <taxon>Pseudomonadati</taxon>
        <taxon>Pseudomonadota</taxon>
        <taxon>Gammaproteobacteria</taxon>
        <taxon>Aeromonadales</taxon>
        <taxon>Aeromonadaceae</taxon>
        <taxon>Aeromonas</taxon>
    </lineage>
</organism>
<keyword evidence="4" id="KW-1185">Reference proteome</keyword>
<accession>N9VGG2</accession>
<protein>
    <submittedName>
        <fullName evidence="3">Uncharacterized protein</fullName>
    </submittedName>
</protein>
<dbReference type="Proteomes" id="UP000023775">
    <property type="component" value="Unassembled WGS sequence"/>
</dbReference>